<evidence type="ECO:0000313" key="2">
    <source>
        <dbReference type="EMBL" id="RAL37466.1"/>
    </source>
</evidence>
<keyword evidence="3" id="KW-1185">Reference proteome</keyword>
<dbReference type="PANTHER" id="PTHR33233:SF17">
    <property type="entry name" value="DUF4283 DOMAIN-CONTAINING PROTEIN"/>
    <property type="match status" value="1"/>
</dbReference>
<dbReference type="GO" id="GO:0003676">
    <property type="term" value="F:nucleic acid binding"/>
    <property type="evidence" value="ECO:0007669"/>
    <property type="project" value="InterPro"/>
</dbReference>
<dbReference type="AlphaFoldDB" id="A0A328CWL9"/>
<dbReference type="EMBL" id="NQVE01000215">
    <property type="protein sequence ID" value="RAL37466.1"/>
    <property type="molecule type" value="Genomic_DNA"/>
</dbReference>
<evidence type="ECO:0008006" key="4">
    <source>
        <dbReference type="Google" id="ProtNLM"/>
    </source>
</evidence>
<dbReference type="InterPro" id="IPR036875">
    <property type="entry name" value="Znf_CCHC_sf"/>
</dbReference>
<dbReference type="Proteomes" id="UP000249390">
    <property type="component" value="Unassembled WGS sequence"/>
</dbReference>
<protein>
    <recommendedName>
        <fullName evidence="4">DUF4283 domain-containing protein</fullName>
    </recommendedName>
</protein>
<feature type="compositionally biased region" description="Basic and acidic residues" evidence="1">
    <location>
        <begin position="28"/>
        <end position="43"/>
    </location>
</feature>
<feature type="region of interest" description="Disordered" evidence="1">
    <location>
        <begin position="1"/>
        <end position="58"/>
    </location>
</feature>
<dbReference type="SUPFAM" id="SSF57756">
    <property type="entry name" value="Retrovirus zinc finger-like domains"/>
    <property type="match status" value="1"/>
</dbReference>
<sequence length="328" mass="36724">MSRRRGRPRKKITPSNTPASGQTIPDVGKSKDNDQSNGEKNEEISSPNLGENEDVDLISPDAVDAEAPVQKKPEPHSYAEVVKGSVDMETNLQFIPAIEVNGTLVAQFTVEDVIESTDYWRSTVVCCVLGANPPLMSLKSLSGLSKLGSLIGPPIKRDRATAKKSKYAYARIHVEVRVHQNFPNEVIFIDETGRAISQKIEYEWYPCICSHCKRMGHLQDSCRGKEPKKKDVKPRRMMWKPKAKVIPDQENEEENKGDEKVEENPIVQTPEEGGMVNTEPTLDEGFTEVSGKKATRKIILDKDIGDFMSNFMKILEKAPCEGHFPFLK</sequence>
<feature type="compositionally biased region" description="Basic residues" evidence="1">
    <location>
        <begin position="1"/>
        <end position="12"/>
    </location>
</feature>
<proteinExistence type="predicted"/>
<evidence type="ECO:0000313" key="3">
    <source>
        <dbReference type="Proteomes" id="UP000249390"/>
    </source>
</evidence>
<comment type="caution">
    <text evidence="2">The sequence shown here is derived from an EMBL/GenBank/DDBJ whole genome shotgun (WGS) entry which is preliminary data.</text>
</comment>
<dbReference type="PANTHER" id="PTHR33233">
    <property type="entry name" value="ENDONUCLEASE/EXONUCLEASE/PHOSPHATASE"/>
    <property type="match status" value="1"/>
</dbReference>
<evidence type="ECO:0000256" key="1">
    <source>
        <dbReference type="SAM" id="MobiDB-lite"/>
    </source>
</evidence>
<reference evidence="2 3" key="1">
    <citation type="submission" date="2018-06" db="EMBL/GenBank/DDBJ databases">
        <title>The Genome of Cuscuta australis (Dodder) Provides Insight into the Evolution of Plant Parasitism.</title>
        <authorList>
            <person name="Liu H."/>
        </authorList>
    </citation>
    <scope>NUCLEOTIDE SEQUENCE [LARGE SCALE GENOMIC DNA]</scope>
    <source>
        <strain evidence="3">cv. Yunnan</strain>
        <tissue evidence="2">Vines</tissue>
    </source>
</reference>
<dbReference type="GO" id="GO:0008270">
    <property type="term" value="F:zinc ion binding"/>
    <property type="evidence" value="ECO:0007669"/>
    <property type="project" value="InterPro"/>
</dbReference>
<name>A0A328CWL9_9ASTE</name>
<organism evidence="2 3">
    <name type="scientific">Cuscuta australis</name>
    <dbReference type="NCBI Taxonomy" id="267555"/>
    <lineage>
        <taxon>Eukaryota</taxon>
        <taxon>Viridiplantae</taxon>
        <taxon>Streptophyta</taxon>
        <taxon>Embryophyta</taxon>
        <taxon>Tracheophyta</taxon>
        <taxon>Spermatophyta</taxon>
        <taxon>Magnoliopsida</taxon>
        <taxon>eudicotyledons</taxon>
        <taxon>Gunneridae</taxon>
        <taxon>Pentapetalae</taxon>
        <taxon>asterids</taxon>
        <taxon>lamiids</taxon>
        <taxon>Solanales</taxon>
        <taxon>Convolvulaceae</taxon>
        <taxon>Cuscuteae</taxon>
        <taxon>Cuscuta</taxon>
        <taxon>Cuscuta subgen. Grammica</taxon>
        <taxon>Cuscuta sect. Cleistogrammica</taxon>
    </lineage>
</organism>
<gene>
    <name evidence="2" type="ORF">DM860_000160</name>
</gene>
<feature type="compositionally biased region" description="Polar residues" evidence="1">
    <location>
        <begin position="13"/>
        <end position="23"/>
    </location>
</feature>
<accession>A0A328CWL9</accession>